<dbReference type="Pfam" id="PF00005">
    <property type="entry name" value="ABC_tran"/>
    <property type="match status" value="1"/>
</dbReference>
<dbReference type="InterPro" id="IPR003593">
    <property type="entry name" value="AAA+_ATPase"/>
</dbReference>
<reference evidence="4" key="2">
    <citation type="submission" date="2021-09" db="EMBL/GenBank/DDBJ databases">
        <authorList>
            <person name="Gilroy R."/>
        </authorList>
    </citation>
    <scope>NUCLEOTIDE SEQUENCE</scope>
    <source>
        <strain evidence="4">7318</strain>
    </source>
</reference>
<feature type="domain" description="ABC transporter" evidence="3">
    <location>
        <begin position="8"/>
        <end position="233"/>
    </location>
</feature>
<dbReference type="PANTHER" id="PTHR43038">
    <property type="entry name" value="ATP-BINDING CASSETTE, SUB-FAMILY H, MEMBER 1"/>
    <property type="match status" value="1"/>
</dbReference>
<accession>A0A921HM75</accession>
<dbReference type="GO" id="GO:0016887">
    <property type="term" value="F:ATP hydrolysis activity"/>
    <property type="evidence" value="ECO:0007669"/>
    <property type="project" value="InterPro"/>
</dbReference>
<comment type="caution">
    <text evidence="4">The sequence shown here is derived from an EMBL/GenBank/DDBJ whole genome shotgun (WGS) entry which is preliminary data.</text>
</comment>
<evidence type="ECO:0000259" key="3">
    <source>
        <dbReference type="PROSITE" id="PS50893"/>
    </source>
</evidence>
<keyword evidence="2 4" id="KW-0067">ATP-binding</keyword>
<dbReference type="Gene3D" id="3.40.50.300">
    <property type="entry name" value="P-loop containing nucleotide triphosphate hydrolases"/>
    <property type="match status" value="1"/>
</dbReference>
<name>A0A921HM75_9FIRM</name>
<keyword evidence="1" id="KW-0547">Nucleotide-binding</keyword>
<evidence type="ECO:0000313" key="4">
    <source>
        <dbReference type="EMBL" id="HJF85027.1"/>
    </source>
</evidence>
<dbReference type="InterPro" id="IPR017871">
    <property type="entry name" value="ABC_transporter-like_CS"/>
</dbReference>
<dbReference type="InterPro" id="IPR027417">
    <property type="entry name" value="P-loop_NTPase"/>
</dbReference>
<dbReference type="PROSITE" id="PS50893">
    <property type="entry name" value="ABC_TRANSPORTER_2"/>
    <property type="match status" value="1"/>
</dbReference>
<sequence>MNKFINTIEINNISKKFGRIQALTDCSLTIENNCLLAIAGGDGAGKTTLLKSIAGLVTPDSGEVLINGQMPQSCKEYFGYMAQQFSWYRNLSVNENVILSAKLHGLNGQQAQQKSDEILKFVGLYQFKDRLAEKLSGGMKQKLALAAAIVYGPQILLLDEPSTGVDPVSRQELWELFHRINAQGTAVIVTTPYFDEVNYCREIILMHNGRILINDTLADLRKQHEHFNLENIYFKLTKEDG</sequence>
<evidence type="ECO:0000256" key="2">
    <source>
        <dbReference type="ARBA" id="ARBA00022840"/>
    </source>
</evidence>
<evidence type="ECO:0000313" key="5">
    <source>
        <dbReference type="Proteomes" id="UP000780768"/>
    </source>
</evidence>
<dbReference type="AlphaFoldDB" id="A0A921HM75"/>
<protein>
    <submittedName>
        <fullName evidence="4">ABC transporter ATP-binding protein</fullName>
    </submittedName>
</protein>
<dbReference type="SMART" id="SM00382">
    <property type="entry name" value="AAA"/>
    <property type="match status" value="1"/>
</dbReference>
<dbReference type="InterPro" id="IPR003439">
    <property type="entry name" value="ABC_transporter-like_ATP-bd"/>
</dbReference>
<proteinExistence type="predicted"/>
<reference evidence="4" key="1">
    <citation type="journal article" date="2021" name="PeerJ">
        <title>Extensive microbial diversity within the chicken gut microbiome revealed by metagenomics and culture.</title>
        <authorList>
            <person name="Gilroy R."/>
            <person name="Ravi A."/>
            <person name="Getino M."/>
            <person name="Pursley I."/>
            <person name="Horton D.L."/>
            <person name="Alikhan N.F."/>
            <person name="Baker D."/>
            <person name="Gharbi K."/>
            <person name="Hall N."/>
            <person name="Watson M."/>
            <person name="Adriaenssens E.M."/>
            <person name="Foster-Nyarko E."/>
            <person name="Jarju S."/>
            <person name="Secka A."/>
            <person name="Antonio M."/>
            <person name="Oren A."/>
            <person name="Chaudhuri R.R."/>
            <person name="La Ragione R."/>
            <person name="Hildebrand F."/>
            <person name="Pallen M.J."/>
        </authorList>
    </citation>
    <scope>NUCLEOTIDE SEQUENCE</scope>
    <source>
        <strain evidence="4">7318</strain>
    </source>
</reference>
<dbReference type="EMBL" id="DYVR01000138">
    <property type="protein sequence ID" value="HJF85027.1"/>
    <property type="molecule type" value="Genomic_DNA"/>
</dbReference>
<gene>
    <name evidence="4" type="ORF">K8V65_05140</name>
</gene>
<dbReference type="Proteomes" id="UP000780768">
    <property type="component" value="Unassembled WGS sequence"/>
</dbReference>
<dbReference type="PROSITE" id="PS00211">
    <property type="entry name" value="ABC_TRANSPORTER_1"/>
    <property type="match status" value="1"/>
</dbReference>
<dbReference type="PANTHER" id="PTHR43038:SF3">
    <property type="entry name" value="ABC TRANSPORTER G FAMILY MEMBER 20 ISOFORM X1"/>
    <property type="match status" value="1"/>
</dbReference>
<evidence type="ECO:0000256" key="1">
    <source>
        <dbReference type="ARBA" id="ARBA00022741"/>
    </source>
</evidence>
<dbReference type="SUPFAM" id="SSF52540">
    <property type="entry name" value="P-loop containing nucleoside triphosphate hydrolases"/>
    <property type="match status" value="1"/>
</dbReference>
<dbReference type="GO" id="GO:0005524">
    <property type="term" value="F:ATP binding"/>
    <property type="evidence" value="ECO:0007669"/>
    <property type="project" value="UniProtKB-KW"/>
</dbReference>
<organism evidence="4 5">
    <name type="scientific">Megamonas hypermegale</name>
    <dbReference type="NCBI Taxonomy" id="158847"/>
    <lineage>
        <taxon>Bacteria</taxon>
        <taxon>Bacillati</taxon>
        <taxon>Bacillota</taxon>
        <taxon>Negativicutes</taxon>
        <taxon>Selenomonadales</taxon>
        <taxon>Selenomonadaceae</taxon>
        <taxon>Megamonas</taxon>
    </lineage>
</organism>
<dbReference type="CDD" id="cd03230">
    <property type="entry name" value="ABC_DR_subfamily_A"/>
    <property type="match status" value="1"/>
</dbReference>